<reference evidence="1" key="1">
    <citation type="submission" date="2020-08" db="EMBL/GenBank/DDBJ databases">
        <title>Genome public.</title>
        <authorList>
            <person name="Liu C."/>
            <person name="Sun Q."/>
        </authorList>
    </citation>
    <scope>NUCLEOTIDE SEQUENCE</scope>
    <source>
        <strain evidence="1">BX7</strain>
    </source>
</reference>
<dbReference type="InterPro" id="IPR008930">
    <property type="entry name" value="Terpenoid_cyclase/PrenylTrfase"/>
</dbReference>
<dbReference type="AlphaFoldDB" id="A0A926DCY5"/>
<dbReference type="SUPFAM" id="SSF48239">
    <property type="entry name" value="Terpenoid cyclases/Protein prenyltransferases"/>
    <property type="match status" value="1"/>
</dbReference>
<organism evidence="1 2">
    <name type="scientific">Feifania hominis</name>
    <dbReference type="NCBI Taxonomy" id="2763660"/>
    <lineage>
        <taxon>Bacteria</taxon>
        <taxon>Bacillati</taxon>
        <taxon>Bacillota</taxon>
        <taxon>Clostridia</taxon>
        <taxon>Eubacteriales</taxon>
        <taxon>Feifaniaceae</taxon>
        <taxon>Feifania</taxon>
    </lineage>
</organism>
<dbReference type="EMBL" id="JACRSP010000002">
    <property type="protein sequence ID" value="MBC8535828.1"/>
    <property type="molecule type" value="Genomic_DNA"/>
</dbReference>
<keyword evidence="2" id="KW-1185">Reference proteome</keyword>
<dbReference type="CDD" id="cd00688">
    <property type="entry name" value="ISOPREN_C2_like"/>
    <property type="match status" value="1"/>
</dbReference>
<proteinExistence type="predicted"/>
<dbReference type="Gene3D" id="1.50.10.20">
    <property type="match status" value="1"/>
</dbReference>
<accession>A0A926DCY5</accession>
<dbReference type="RefSeq" id="WP_249299572.1">
    <property type="nucleotide sequence ID" value="NZ_JACRSP010000002.1"/>
</dbReference>
<sequence length="276" mass="31903">MTQQERQADIEAILSHRRDNGGDFWATADGRLLKGAPFSTIECAGYLVELGLPPEDPVMLATAERILQAWREDGRFRVYPQGVIYPCQTAHAASALCRMGYASDARLQKTFEYFLDIQYHDGGWRCGKFSFGRGPETEYSDPFPTLTVLDAFRFLEGYESIQLLDRAVEFLLFHWTVRRPIGPCHYGIGTLFMQVEYPFRGYNLFHYVHTLSHYRRAREDPRFQQAFETLRQKTVDGQIVVQRVVPKLAKLNFCKKGQPSDAATQRYREILENLEK</sequence>
<name>A0A926DCY5_9FIRM</name>
<evidence type="ECO:0000313" key="1">
    <source>
        <dbReference type="EMBL" id="MBC8535828.1"/>
    </source>
</evidence>
<dbReference type="Proteomes" id="UP000620366">
    <property type="component" value="Unassembled WGS sequence"/>
</dbReference>
<gene>
    <name evidence="1" type="ORF">H8695_03870</name>
</gene>
<protein>
    <submittedName>
        <fullName evidence="1">Terpene cyclase/mutase family protein</fullName>
    </submittedName>
</protein>
<comment type="caution">
    <text evidence="1">The sequence shown here is derived from an EMBL/GenBank/DDBJ whole genome shotgun (WGS) entry which is preliminary data.</text>
</comment>
<evidence type="ECO:0000313" key="2">
    <source>
        <dbReference type="Proteomes" id="UP000620366"/>
    </source>
</evidence>